<evidence type="ECO:0000256" key="3">
    <source>
        <dbReference type="ARBA" id="ARBA00005253"/>
    </source>
</evidence>
<proteinExistence type="inferred from homology"/>
<dbReference type="GO" id="GO:0005509">
    <property type="term" value="F:calcium ion binding"/>
    <property type="evidence" value="ECO:0007669"/>
    <property type="project" value="InterPro"/>
</dbReference>
<dbReference type="FunFam" id="1.10.510.10:FF:000571">
    <property type="entry name" value="Maternal embryonic leucine zipper kinase"/>
    <property type="match status" value="1"/>
</dbReference>
<evidence type="ECO:0000256" key="8">
    <source>
        <dbReference type="ARBA" id="ARBA00022679"/>
    </source>
</evidence>
<dbReference type="EMBL" id="MPUH01000172">
    <property type="protein sequence ID" value="OMJ87631.1"/>
    <property type="molecule type" value="Genomic_DNA"/>
</dbReference>
<evidence type="ECO:0000256" key="19">
    <source>
        <dbReference type="ARBA" id="ARBA00048679"/>
    </source>
</evidence>
<dbReference type="Pfam" id="PF00069">
    <property type="entry name" value="Pkinase"/>
    <property type="match status" value="1"/>
</dbReference>
<evidence type="ECO:0000313" key="24">
    <source>
        <dbReference type="EMBL" id="OMJ87631.1"/>
    </source>
</evidence>
<keyword evidence="10" id="KW-0677">Repeat</keyword>
<protein>
    <recommendedName>
        <fullName evidence="5">non-specific serine/threonine protein kinase</fullName>
        <ecNumber evidence="5">2.7.11.1</ecNumber>
    </recommendedName>
</protein>
<dbReference type="AlphaFoldDB" id="A0A1R2CF35"/>
<keyword evidence="13" id="KW-0106">Calcium</keyword>
<dbReference type="FunFam" id="3.30.200.20:FF:000315">
    <property type="entry name" value="Calcium-dependent protein kinase 3"/>
    <property type="match status" value="1"/>
</dbReference>
<comment type="catalytic activity">
    <reaction evidence="18">
        <text>L-threonyl-[protein] + ATP = O-phospho-L-threonyl-[protein] + ADP + H(+)</text>
        <dbReference type="Rhea" id="RHEA:46608"/>
        <dbReference type="Rhea" id="RHEA-COMP:11060"/>
        <dbReference type="Rhea" id="RHEA-COMP:11605"/>
        <dbReference type="ChEBI" id="CHEBI:15378"/>
        <dbReference type="ChEBI" id="CHEBI:30013"/>
        <dbReference type="ChEBI" id="CHEBI:30616"/>
        <dbReference type="ChEBI" id="CHEBI:61977"/>
        <dbReference type="ChEBI" id="CHEBI:456216"/>
        <dbReference type="EC" id="2.7.11.1"/>
    </reaction>
</comment>
<evidence type="ECO:0000259" key="23">
    <source>
        <dbReference type="PROSITE" id="PS50222"/>
    </source>
</evidence>
<dbReference type="GO" id="GO:0004674">
    <property type="term" value="F:protein serine/threonine kinase activity"/>
    <property type="evidence" value="ECO:0007669"/>
    <property type="project" value="UniProtKB-KW"/>
</dbReference>
<dbReference type="InterPro" id="IPR011992">
    <property type="entry name" value="EF-hand-dom_pair"/>
</dbReference>
<evidence type="ECO:0000256" key="13">
    <source>
        <dbReference type="ARBA" id="ARBA00022837"/>
    </source>
</evidence>
<gene>
    <name evidence="24" type="ORF">SteCoe_10638</name>
</gene>
<name>A0A1R2CF35_9CILI</name>
<dbReference type="FunFam" id="1.10.238.10:FF:000178">
    <property type="entry name" value="Calmodulin-2 A"/>
    <property type="match status" value="1"/>
</dbReference>
<evidence type="ECO:0000256" key="16">
    <source>
        <dbReference type="ARBA" id="ARBA00024334"/>
    </source>
</evidence>
<dbReference type="CDD" id="cd05117">
    <property type="entry name" value="STKc_CAMK"/>
    <property type="match status" value="1"/>
</dbReference>
<evidence type="ECO:0000256" key="9">
    <source>
        <dbReference type="ARBA" id="ARBA00022723"/>
    </source>
</evidence>
<keyword evidence="14 20" id="KW-0067">ATP-binding</keyword>
<dbReference type="InterPro" id="IPR017441">
    <property type="entry name" value="Protein_kinase_ATP_BS"/>
</dbReference>
<evidence type="ECO:0000256" key="4">
    <source>
        <dbReference type="ARBA" id="ARBA00011245"/>
    </source>
</evidence>
<dbReference type="PROSITE" id="PS00018">
    <property type="entry name" value="EF_HAND_1"/>
    <property type="match status" value="4"/>
</dbReference>
<comment type="caution">
    <text evidence="24">The sequence shown here is derived from an EMBL/GenBank/DDBJ whole genome shotgun (WGS) entry which is preliminary data.</text>
</comment>
<dbReference type="InterPro" id="IPR050205">
    <property type="entry name" value="CDPK_Ser/Thr_kinases"/>
</dbReference>
<dbReference type="CDD" id="cd00051">
    <property type="entry name" value="EFh"/>
    <property type="match status" value="2"/>
</dbReference>
<dbReference type="PANTHER" id="PTHR24349">
    <property type="entry name" value="SERINE/THREONINE-PROTEIN KINASE"/>
    <property type="match status" value="1"/>
</dbReference>
<sequence length="489" mass="55887">MGCGVYKAKEISNIVAESIENISHPATLNESFIVENHKKFTEVYKIGKILGTGGFGEVRLVIHRLTNQERAVKIFRKAHDFAGAYSKVKLEIEIMKKLCHPIIVKIYEYFEDEKRVYLVLEKCDGGELFEEVFKRKFLSENIAALISKQLFSVVSYLHDKNIVHRDIKPENILLEEREDFVNIKLIDFGAAISFTPKTKMIEMIGSPFYIAPEVANYNYNEKCDEWSCGVIIFILLSGVPPFPGNTNEEIIGRIKKGFYSFDQPIWGQISNDAKDLIQKLLCPIRSRISAKEALLHPWIQTQASYPKPNTSFFNSVVDNLKTFHSKSKLKDAISVFITSQVITTHDTKELRELFKTIDSNGDGKLSKEEIKDGLKKYQEIEASDEYVDKIMNEVDTDGNGYVDYDEFIKATLNENIICSKENLRKAFDLFDLDGSGKISLNELNFVFNDEMVDKQILVDFIKEADVNSDGEIDFEEFCSFITKISTHVN</sequence>
<dbReference type="SMART" id="SM00054">
    <property type="entry name" value="EFh"/>
    <property type="match status" value="4"/>
</dbReference>
<feature type="domain" description="EF-hand" evidence="23">
    <location>
        <begin position="345"/>
        <end position="380"/>
    </location>
</feature>
<keyword evidence="15" id="KW-0206">Cytoskeleton</keyword>
<feature type="domain" description="EF-hand" evidence="23">
    <location>
        <begin position="454"/>
        <end position="487"/>
    </location>
</feature>
<dbReference type="OrthoDB" id="5794026at2759"/>
<keyword evidence="7 21" id="KW-0723">Serine/threonine-protein kinase</keyword>
<evidence type="ECO:0000256" key="2">
    <source>
        <dbReference type="ARBA" id="ARBA00004245"/>
    </source>
</evidence>
<evidence type="ECO:0000313" key="25">
    <source>
        <dbReference type="Proteomes" id="UP000187209"/>
    </source>
</evidence>
<comment type="cofactor">
    <cofactor evidence="1">
        <name>Mg(2+)</name>
        <dbReference type="ChEBI" id="CHEBI:18420"/>
    </cofactor>
</comment>
<dbReference type="SMART" id="SM00220">
    <property type="entry name" value="S_TKc"/>
    <property type="match status" value="1"/>
</dbReference>
<evidence type="ECO:0000256" key="1">
    <source>
        <dbReference type="ARBA" id="ARBA00001946"/>
    </source>
</evidence>
<dbReference type="GO" id="GO:0005856">
    <property type="term" value="C:cytoskeleton"/>
    <property type="evidence" value="ECO:0007669"/>
    <property type="project" value="UniProtKB-SubCell"/>
</dbReference>
<keyword evidence="9" id="KW-0479">Metal-binding</keyword>
<organism evidence="24 25">
    <name type="scientific">Stentor coeruleus</name>
    <dbReference type="NCBI Taxonomy" id="5963"/>
    <lineage>
        <taxon>Eukaryota</taxon>
        <taxon>Sar</taxon>
        <taxon>Alveolata</taxon>
        <taxon>Ciliophora</taxon>
        <taxon>Postciliodesmatophora</taxon>
        <taxon>Heterotrichea</taxon>
        <taxon>Heterotrichida</taxon>
        <taxon>Stentoridae</taxon>
        <taxon>Stentor</taxon>
    </lineage>
</organism>
<dbReference type="Gene3D" id="3.30.200.20">
    <property type="entry name" value="Phosphorylase Kinase, domain 1"/>
    <property type="match status" value="1"/>
</dbReference>
<comment type="subunit">
    <text evidence="4">Monomer.</text>
</comment>
<keyword evidence="11 20" id="KW-0547">Nucleotide-binding</keyword>
<dbReference type="SUPFAM" id="SSF47473">
    <property type="entry name" value="EF-hand"/>
    <property type="match status" value="1"/>
</dbReference>
<keyword evidence="8" id="KW-0808">Transferase</keyword>
<evidence type="ECO:0000256" key="7">
    <source>
        <dbReference type="ARBA" id="ARBA00022527"/>
    </source>
</evidence>
<dbReference type="InterPro" id="IPR002048">
    <property type="entry name" value="EF_hand_dom"/>
</dbReference>
<dbReference type="InterPro" id="IPR000719">
    <property type="entry name" value="Prot_kinase_dom"/>
</dbReference>
<evidence type="ECO:0000256" key="10">
    <source>
        <dbReference type="ARBA" id="ARBA00022737"/>
    </source>
</evidence>
<evidence type="ECO:0000256" key="21">
    <source>
        <dbReference type="RuleBase" id="RU000304"/>
    </source>
</evidence>
<dbReference type="Gene3D" id="1.10.238.10">
    <property type="entry name" value="EF-hand"/>
    <property type="match status" value="2"/>
</dbReference>
<dbReference type="InterPro" id="IPR011009">
    <property type="entry name" value="Kinase-like_dom_sf"/>
</dbReference>
<dbReference type="PROSITE" id="PS50222">
    <property type="entry name" value="EF_HAND_2"/>
    <property type="match status" value="4"/>
</dbReference>
<evidence type="ECO:0000256" key="20">
    <source>
        <dbReference type="PROSITE-ProRule" id="PRU10141"/>
    </source>
</evidence>
<comment type="similarity">
    <text evidence="16">Belongs to the protein kinase superfamily. Ser/Thr protein kinase family. CDPK subfamily.</text>
</comment>
<dbReference type="PROSITE" id="PS00108">
    <property type="entry name" value="PROTEIN_KINASE_ST"/>
    <property type="match status" value="1"/>
</dbReference>
<evidence type="ECO:0000256" key="12">
    <source>
        <dbReference type="ARBA" id="ARBA00022777"/>
    </source>
</evidence>
<evidence type="ECO:0000256" key="15">
    <source>
        <dbReference type="ARBA" id="ARBA00023212"/>
    </source>
</evidence>
<feature type="domain" description="EF-hand" evidence="23">
    <location>
        <begin position="382"/>
        <end position="417"/>
    </location>
</feature>
<dbReference type="EC" id="2.7.11.1" evidence="5"/>
<dbReference type="Proteomes" id="UP000187209">
    <property type="component" value="Unassembled WGS sequence"/>
</dbReference>
<evidence type="ECO:0000256" key="14">
    <source>
        <dbReference type="ARBA" id="ARBA00022840"/>
    </source>
</evidence>
<dbReference type="Pfam" id="PF13499">
    <property type="entry name" value="EF-hand_7"/>
    <property type="match status" value="2"/>
</dbReference>
<evidence type="ECO:0000256" key="6">
    <source>
        <dbReference type="ARBA" id="ARBA00022490"/>
    </source>
</evidence>
<dbReference type="SUPFAM" id="SSF56112">
    <property type="entry name" value="Protein kinase-like (PK-like)"/>
    <property type="match status" value="1"/>
</dbReference>
<evidence type="ECO:0000256" key="17">
    <source>
        <dbReference type="ARBA" id="ARBA00025692"/>
    </source>
</evidence>
<dbReference type="GO" id="GO:0005524">
    <property type="term" value="F:ATP binding"/>
    <property type="evidence" value="ECO:0007669"/>
    <property type="project" value="UniProtKB-UniRule"/>
</dbReference>
<keyword evidence="12" id="KW-0418">Kinase</keyword>
<feature type="domain" description="EF-hand" evidence="23">
    <location>
        <begin position="418"/>
        <end position="453"/>
    </location>
</feature>
<dbReference type="PROSITE" id="PS50011">
    <property type="entry name" value="PROTEIN_KINASE_DOM"/>
    <property type="match status" value="1"/>
</dbReference>
<dbReference type="InterPro" id="IPR018247">
    <property type="entry name" value="EF_Hand_1_Ca_BS"/>
</dbReference>
<evidence type="ECO:0000256" key="5">
    <source>
        <dbReference type="ARBA" id="ARBA00012513"/>
    </source>
</evidence>
<dbReference type="PROSITE" id="PS00107">
    <property type="entry name" value="PROTEIN_KINASE_ATP"/>
    <property type="match status" value="1"/>
</dbReference>
<comment type="subcellular location">
    <subcellularLocation>
        <location evidence="2">Cytoplasm</location>
        <location evidence="2">Cytoskeleton</location>
    </subcellularLocation>
</comment>
<keyword evidence="6" id="KW-0963">Cytoplasm</keyword>
<feature type="binding site" evidence="20">
    <location>
        <position position="73"/>
    </location>
    <ligand>
        <name>ATP</name>
        <dbReference type="ChEBI" id="CHEBI:30616"/>
    </ligand>
</feature>
<evidence type="ECO:0000256" key="18">
    <source>
        <dbReference type="ARBA" id="ARBA00047899"/>
    </source>
</evidence>
<evidence type="ECO:0000256" key="11">
    <source>
        <dbReference type="ARBA" id="ARBA00022741"/>
    </source>
</evidence>
<dbReference type="InterPro" id="IPR008271">
    <property type="entry name" value="Ser/Thr_kinase_AS"/>
</dbReference>
<reference evidence="24 25" key="1">
    <citation type="submission" date="2016-11" db="EMBL/GenBank/DDBJ databases">
        <title>The macronuclear genome of Stentor coeruleus: a giant cell with tiny introns.</title>
        <authorList>
            <person name="Slabodnick M."/>
            <person name="Ruby J.G."/>
            <person name="Reiff S.B."/>
            <person name="Swart E.C."/>
            <person name="Gosai S."/>
            <person name="Prabakaran S."/>
            <person name="Witkowska E."/>
            <person name="Larue G.E."/>
            <person name="Fisher S."/>
            <person name="Freeman R.M."/>
            <person name="Gunawardena J."/>
            <person name="Chu W."/>
            <person name="Stover N.A."/>
            <person name="Gregory B.D."/>
            <person name="Nowacki M."/>
            <person name="Derisi J."/>
            <person name="Roy S.W."/>
            <person name="Marshall W.F."/>
            <person name="Sood P."/>
        </authorList>
    </citation>
    <scope>NUCLEOTIDE SEQUENCE [LARGE SCALE GENOMIC DNA]</scope>
    <source>
        <strain evidence="24">WM001</strain>
    </source>
</reference>
<comment type="catalytic activity">
    <reaction evidence="19">
        <text>L-seryl-[protein] + ATP = O-phospho-L-seryl-[protein] + ADP + H(+)</text>
        <dbReference type="Rhea" id="RHEA:17989"/>
        <dbReference type="Rhea" id="RHEA-COMP:9863"/>
        <dbReference type="Rhea" id="RHEA-COMP:11604"/>
        <dbReference type="ChEBI" id="CHEBI:15378"/>
        <dbReference type="ChEBI" id="CHEBI:29999"/>
        <dbReference type="ChEBI" id="CHEBI:30616"/>
        <dbReference type="ChEBI" id="CHEBI:83421"/>
        <dbReference type="ChEBI" id="CHEBI:456216"/>
        <dbReference type="EC" id="2.7.11.1"/>
    </reaction>
</comment>
<comment type="similarity">
    <text evidence="3">Belongs to the centrin family.</text>
</comment>
<dbReference type="Gene3D" id="1.10.510.10">
    <property type="entry name" value="Transferase(Phosphotransferase) domain 1"/>
    <property type="match status" value="1"/>
</dbReference>
<comment type="function">
    <text evidence="17">Plays a fundamental role in microtubule organizing center structure and function. Component of the infraciliary lattice (ICL) and the ciliary basal bodies.</text>
</comment>
<keyword evidence="25" id="KW-1185">Reference proteome</keyword>
<accession>A0A1R2CF35</accession>
<evidence type="ECO:0000259" key="22">
    <source>
        <dbReference type="PROSITE" id="PS50011"/>
    </source>
</evidence>
<feature type="domain" description="Protein kinase" evidence="22">
    <location>
        <begin position="44"/>
        <end position="299"/>
    </location>
</feature>